<dbReference type="GO" id="GO:0043005">
    <property type="term" value="C:neuron projection"/>
    <property type="evidence" value="ECO:0007669"/>
    <property type="project" value="TreeGrafter"/>
</dbReference>
<gene>
    <name evidence="5 6" type="primary">LOC111137623</name>
</gene>
<feature type="repeat" description="ANK" evidence="1">
    <location>
        <begin position="540"/>
        <end position="561"/>
    </location>
</feature>
<dbReference type="InterPro" id="IPR003123">
    <property type="entry name" value="VPS9"/>
</dbReference>
<dbReference type="RefSeq" id="XP_022344872.1">
    <property type="nucleotide sequence ID" value="XM_022489164.1"/>
</dbReference>
<dbReference type="SUPFAM" id="SSF109993">
    <property type="entry name" value="VPS9 domain"/>
    <property type="match status" value="1"/>
</dbReference>
<reference evidence="5 6" key="1">
    <citation type="submission" date="2025-04" db="UniProtKB">
        <authorList>
            <consortium name="RefSeq"/>
        </authorList>
    </citation>
    <scope>IDENTIFICATION</scope>
    <source>
        <tissue evidence="5 6">Whole sample</tissue>
    </source>
</reference>
<dbReference type="InterPro" id="IPR036770">
    <property type="entry name" value="Ankyrin_rpt-contain_sf"/>
</dbReference>
<dbReference type="SMART" id="SM00167">
    <property type="entry name" value="VPS9"/>
    <property type="match status" value="1"/>
</dbReference>
<dbReference type="Gene3D" id="1.20.1050.80">
    <property type="entry name" value="VPS9 domain"/>
    <property type="match status" value="1"/>
</dbReference>
<feature type="repeat" description="ANK" evidence="1">
    <location>
        <begin position="578"/>
        <end position="610"/>
    </location>
</feature>
<evidence type="ECO:0000256" key="1">
    <source>
        <dbReference type="PROSITE-ProRule" id="PRU00023"/>
    </source>
</evidence>
<dbReference type="GO" id="GO:0000149">
    <property type="term" value="F:SNARE binding"/>
    <property type="evidence" value="ECO:0007669"/>
    <property type="project" value="TreeGrafter"/>
</dbReference>
<evidence type="ECO:0000313" key="6">
    <source>
        <dbReference type="RefSeq" id="XP_022344872.1"/>
    </source>
</evidence>
<feature type="repeat" description="ANK" evidence="1">
    <location>
        <begin position="863"/>
        <end position="895"/>
    </location>
</feature>
<dbReference type="PROSITE" id="PS50297">
    <property type="entry name" value="ANK_REP_REGION"/>
    <property type="match status" value="7"/>
</dbReference>
<feature type="region of interest" description="Disordered" evidence="2">
    <location>
        <begin position="963"/>
        <end position="988"/>
    </location>
</feature>
<dbReference type="SMART" id="SM00248">
    <property type="entry name" value="ANK"/>
    <property type="match status" value="8"/>
</dbReference>
<dbReference type="OrthoDB" id="411646at2759"/>
<proteinExistence type="predicted"/>
<keyword evidence="4" id="KW-1185">Reference proteome</keyword>
<feature type="repeat" description="ANK" evidence="1">
    <location>
        <begin position="474"/>
        <end position="506"/>
    </location>
</feature>
<dbReference type="PROSITE" id="PS50088">
    <property type="entry name" value="ANK_REPEAT"/>
    <property type="match status" value="7"/>
</dbReference>
<dbReference type="KEGG" id="cvn:111137623"/>
<feature type="repeat" description="ANK" evidence="1">
    <location>
        <begin position="507"/>
        <end position="539"/>
    </location>
</feature>
<accession>A0A8B8EY07</accession>
<dbReference type="GO" id="GO:0097422">
    <property type="term" value="C:tubular endosome"/>
    <property type="evidence" value="ECO:0007669"/>
    <property type="project" value="TreeGrafter"/>
</dbReference>
<feature type="repeat" description="ANK" evidence="1">
    <location>
        <begin position="797"/>
        <end position="829"/>
    </location>
</feature>
<dbReference type="InterPro" id="IPR037191">
    <property type="entry name" value="VPS9_dom_sf"/>
</dbReference>
<feature type="compositionally biased region" description="Basic and acidic residues" evidence="2">
    <location>
        <begin position="969"/>
        <end position="988"/>
    </location>
</feature>
<dbReference type="GO" id="GO:0048812">
    <property type="term" value="P:neuron projection morphogenesis"/>
    <property type="evidence" value="ECO:0007669"/>
    <property type="project" value="TreeGrafter"/>
</dbReference>
<dbReference type="GO" id="GO:0005770">
    <property type="term" value="C:late endosome"/>
    <property type="evidence" value="ECO:0007669"/>
    <property type="project" value="TreeGrafter"/>
</dbReference>
<feature type="region of interest" description="Disordered" evidence="2">
    <location>
        <begin position="1030"/>
        <end position="1109"/>
    </location>
</feature>
<dbReference type="PANTHER" id="PTHR24170">
    <property type="entry name" value="ANKYRIN REPEAT DOMAIN-CONTAINING PROTEIN 27"/>
    <property type="match status" value="1"/>
</dbReference>
<dbReference type="GO" id="GO:0045022">
    <property type="term" value="P:early endosome to late endosome transport"/>
    <property type="evidence" value="ECO:0007669"/>
    <property type="project" value="TreeGrafter"/>
</dbReference>
<dbReference type="GeneID" id="111137623"/>
<evidence type="ECO:0000313" key="4">
    <source>
        <dbReference type="Proteomes" id="UP000694844"/>
    </source>
</evidence>
<dbReference type="GO" id="GO:0030133">
    <property type="term" value="C:transport vesicle"/>
    <property type="evidence" value="ECO:0007669"/>
    <property type="project" value="TreeGrafter"/>
</dbReference>
<dbReference type="AlphaFoldDB" id="A0A8B8EY07"/>
<evidence type="ECO:0000259" key="3">
    <source>
        <dbReference type="PROSITE" id="PS51205"/>
    </source>
</evidence>
<dbReference type="GO" id="GO:0005085">
    <property type="term" value="F:guanyl-nucleotide exchange factor activity"/>
    <property type="evidence" value="ECO:0007669"/>
    <property type="project" value="TreeGrafter"/>
</dbReference>
<dbReference type="CDD" id="cd22886">
    <property type="entry name" value="ANKRD27_zf2"/>
    <property type="match status" value="1"/>
</dbReference>
<dbReference type="Gene3D" id="1.25.40.20">
    <property type="entry name" value="Ankyrin repeat-containing domain"/>
    <property type="match status" value="4"/>
</dbReference>
<dbReference type="Pfam" id="PF00023">
    <property type="entry name" value="Ank"/>
    <property type="match status" value="3"/>
</dbReference>
<name>A0A8B8EY07_CRAVI</name>
<dbReference type="PROSITE" id="PS51205">
    <property type="entry name" value="VPS9"/>
    <property type="match status" value="1"/>
</dbReference>
<feature type="compositionally biased region" description="Acidic residues" evidence="2">
    <location>
        <begin position="1031"/>
        <end position="1040"/>
    </location>
</feature>
<dbReference type="GO" id="GO:0005769">
    <property type="term" value="C:early endosome"/>
    <property type="evidence" value="ECO:0007669"/>
    <property type="project" value="TreeGrafter"/>
</dbReference>
<organism evidence="4 5">
    <name type="scientific">Crassostrea virginica</name>
    <name type="common">Eastern oyster</name>
    <dbReference type="NCBI Taxonomy" id="6565"/>
    <lineage>
        <taxon>Eukaryota</taxon>
        <taxon>Metazoa</taxon>
        <taxon>Spiralia</taxon>
        <taxon>Lophotrochozoa</taxon>
        <taxon>Mollusca</taxon>
        <taxon>Bivalvia</taxon>
        <taxon>Autobranchia</taxon>
        <taxon>Pteriomorphia</taxon>
        <taxon>Ostreida</taxon>
        <taxon>Ostreoidea</taxon>
        <taxon>Ostreidae</taxon>
        <taxon>Crassostrea</taxon>
    </lineage>
</organism>
<feature type="repeat" description="ANK" evidence="1">
    <location>
        <begin position="764"/>
        <end position="796"/>
    </location>
</feature>
<protein>
    <submittedName>
        <fullName evidence="5 6">Ankyrin repeat domain-containing protein 27-like</fullName>
    </submittedName>
</protein>
<dbReference type="PRINTS" id="PR01415">
    <property type="entry name" value="ANKYRIN"/>
</dbReference>
<dbReference type="Proteomes" id="UP000694844">
    <property type="component" value="Chromosome 5"/>
</dbReference>
<dbReference type="InterPro" id="IPR051248">
    <property type="entry name" value="UPF0507/Ank_repeat_27"/>
</dbReference>
<dbReference type="Pfam" id="PF02204">
    <property type="entry name" value="VPS9"/>
    <property type="match status" value="1"/>
</dbReference>
<feature type="domain" description="VPS9" evidence="3">
    <location>
        <begin position="242"/>
        <end position="387"/>
    </location>
</feature>
<dbReference type="RefSeq" id="XP_022344871.1">
    <property type="nucleotide sequence ID" value="XM_022489163.1"/>
</dbReference>
<evidence type="ECO:0000256" key="2">
    <source>
        <dbReference type="SAM" id="MobiDB-lite"/>
    </source>
</evidence>
<dbReference type="PANTHER" id="PTHR24170:SF2">
    <property type="entry name" value="ANKYRIN REPEAT DOMAIN-CONTAINING PROTEIN 27"/>
    <property type="match status" value="1"/>
</dbReference>
<sequence length="1109" mass="125580">MEKYDEDIYENPFFVALQNEYSELYEKVTLMRCALCIPQYSVAEKNKISRDDIYDHILISEEVGKGLKTWSGKIAKIEENFVKISLENEETKVRILFEEAFYNNNDESYQVFCIEYFLNKPAPENQSRDETTNETLPKSFEDCKNLLFNHHGGKRLQEALDKQLESFSRQYRNLASEKFIVIVEVASTQFTKAMQTVLKDSGIRRRVHESRKEMNSLKSAVEMYMLVFVHRGLFQAIQTNLAAEDAEVNKATRTLSDIKLDDLGIRQEFMYNIKLAKKELQTINKFASPLGRLLCIKRVVSHLSHPIKNTQNKDKDDQSLMLTTDEFLPMMIYLIIKSEIPNWMANLRYMKEFNFSKAYNFDEFMFYLTTVEAAVEHIRGGSLQKEAIKSYSLKSKQTSHQPPGSTKSVDRFFSYVEGGDEAAVRLMLGKPDMPDESVILQMCHPLCSCDKCRRLLRQNPTEKTLVTAFTRDDHGYTALHIAALHGQAHLVDLLIQHGAVVNASDYLGYTPLHLACQKGYQNIVLLLIHFGADCTQPDGVGNTPLHMCVDNGHEDCVKALVFADKIRTRINVNAQNSRGDTPLHLASKWGYESIIQTLLDSNARTDIKNRKKQSPSSIAQNALIQRMFQQYDSMPTIVTERHKSQSLTDYEVVNVPRPHRNSVEHITSSPSSPSKLFTPEVASLDHAKNHKISLLFKAIEQGDTPLVMFYMKWSSTAPESGSSSPDANPQDLCHPLCQCPKCAARQQGPASSENSLNVNVADEKLFRPLHKACQAQNLDLVKLFLNKGAEINVYTKKGITPLHLAAINQNTQIVLHLLKHGAKVNVKDNYGDTPLSLSCYKGCKDTVDCLLMYHAKVNLPNSVGNTPLHIAVKTSNEAVVTKLLNEGAYPLAKNKEGHTPFDFTKEPRIRDLLNSHITKRVVPATTPDPTAKEERKATLDTPDSIRSIFASFEERSRENLSTLTSSIRSVDRKESLKRTPEVNDRSGPDLRAIRHSLSIQNFDLSGLRHVELFDKSEPLYIYRLAMNMTSEESDEADDRDDVFSKDNQTEEPGVGMHSNQPEDEIRGEDTSSEPRQINRDSSNDLQCENVKENETVLMTSDDSKVTDIT</sequence>
<dbReference type="Pfam" id="PF12796">
    <property type="entry name" value="Ank_2"/>
    <property type="match status" value="2"/>
</dbReference>
<dbReference type="CDD" id="cd22885">
    <property type="entry name" value="ANKRD27_zf1"/>
    <property type="match status" value="1"/>
</dbReference>
<dbReference type="GO" id="GO:0005886">
    <property type="term" value="C:plasma membrane"/>
    <property type="evidence" value="ECO:0007669"/>
    <property type="project" value="TreeGrafter"/>
</dbReference>
<dbReference type="InterPro" id="IPR002110">
    <property type="entry name" value="Ankyrin_rpt"/>
</dbReference>
<evidence type="ECO:0000313" key="5">
    <source>
        <dbReference type="RefSeq" id="XP_022344871.1"/>
    </source>
</evidence>
<keyword evidence="1" id="KW-0040">ANK repeat</keyword>
<dbReference type="SUPFAM" id="SSF48403">
    <property type="entry name" value="Ankyrin repeat"/>
    <property type="match status" value="2"/>
</dbReference>